<gene>
    <name evidence="2" type="ORF">PDESU_02936</name>
</gene>
<organism evidence="2 3">
    <name type="scientific">Pontiella desulfatans</name>
    <dbReference type="NCBI Taxonomy" id="2750659"/>
    <lineage>
        <taxon>Bacteria</taxon>
        <taxon>Pseudomonadati</taxon>
        <taxon>Kiritimatiellota</taxon>
        <taxon>Kiritimatiellia</taxon>
        <taxon>Kiritimatiellales</taxon>
        <taxon>Pontiellaceae</taxon>
        <taxon>Pontiella</taxon>
    </lineage>
</organism>
<keyword evidence="3" id="KW-1185">Reference proteome</keyword>
<dbReference type="Proteomes" id="UP000366872">
    <property type="component" value="Unassembled WGS sequence"/>
</dbReference>
<evidence type="ECO:0000313" key="2">
    <source>
        <dbReference type="EMBL" id="VGO14375.1"/>
    </source>
</evidence>
<evidence type="ECO:0000313" key="3">
    <source>
        <dbReference type="Proteomes" id="UP000366872"/>
    </source>
</evidence>
<protein>
    <recommendedName>
        <fullName evidence="4">Peptidase S74 domain-containing protein</fullName>
    </recommendedName>
</protein>
<accession>A0A6C2U3D2</accession>
<keyword evidence="1" id="KW-0732">Signal</keyword>
<feature type="signal peptide" evidence="1">
    <location>
        <begin position="1"/>
        <end position="31"/>
    </location>
</feature>
<dbReference type="AlphaFoldDB" id="A0A6C2U3D2"/>
<evidence type="ECO:0000256" key="1">
    <source>
        <dbReference type="SAM" id="SignalP"/>
    </source>
</evidence>
<name>A0A6C2U3D2_PONDE</name>
<evidence type="ECO:0008006" key="4">
    <source>
        <dbReference type="Google" id="ProtNLM"/>
    </source>
</evidence>
<reference evidence="2 3" key="1">
    <citation type="submission" date="2019-04" db="EMBL/GenBank/DDBJ databases">
        <authorList>
            <person name="Van Vliet M D."/>
        </authorList>
    </citation>
    <scope>NUCLEOTIDE SEQUENCE [LARGE SCALE GENOMIC DNA]</scope>
    <source>
        <strain evidence="2 3">F1</strain>
    </source>
</reference>
<dbReference type="RefSeq" id="WP_136079860.1">
    <property type="nucleotide sequence ID" value="NZ_CAAHFG010000001.1"/>
</dbReference>
<sequence length="645" mass="66706">MSTRVQDGIRSGFKSAIVATAALFAGTCVYAQGTAFTYQGQLDDVGFPADGSYDLQFKVWDSSVGGGQVGGTLNQIGLPVDGGLFSTELDFGAVFNGADRWLEIGVQTNGGGGFTTLAPRTKFTSAPYAVRATIAASVAGGINDADSNPANELNTSVGLAGTTLQVTDAGGTKSVNLAALVNDADASAFNELNFSAGLTGSTLGITDAGGTLNVDLSPLVDDGDWAYFLGSGLSGSIYRSGDVALGQYTDPDGHGLNVQQYTGGHGAVRGADGSGGSVYAEGLLGVLSPTLAPVSFPVSTVVNAGVVGIKHDLGSDGAAVAGWNKDSGNVNYGAAFVADGAGTQNIALYARAENGAENLAGSFEGGVAVDGNMAIAGDASIDGLVVISNSLTVLELHAPSNPILEMHGGGDRKAWSQAYNDDLYIGTDQPGSIILYPDFTTALVANDSGQVGIGTASTFTELTVNGSVGFPNSTDPMLYINESGTFNAPRAVASHSPTYPGWGMFYDDTKDSFVFSSDSTNENAVAMEVAIGGDFVTINTRTRASGYELSVDGQIACEEVLVQDSGSWPDYVFEPDYNLRSLAEVEEHIKANKRLPGIPSAEIVAEEGLSIGQMQKRMMEKIEELTLYTIKQEKRIAELEARLVD</sequence>
<feature type="chain" id="PRO_5025607027" description="Peptidase S74 domain-containing protein" evidence="1">
    <location>
        <begin position="32"/>
        <end position="645"/>
    </location>
</feature>
<dbReference type="EMBL" id="CAAHFG010000001">
    <property type="protein sequence ID" value="VGO14375.1"/>
    <property type="molecule type" value="Genomic_DNA"/>
</dbReference>
<proteinExistence type="predicted"/>